<evidence type="ECO:0000313" key="17">
    <source>
        <dbReference type="EMBL" id="OAQ97910.1"/>
    </source>
</evidence>
<evidence type="ECO:0008006" key="19">
    <source>
        <dbReference type="Google" id="ProtNLM"/>
    </source>
</evidence>
<dbReference type="SUPFAM" id="SSF103506">
    <property type="entry name" value="Mitochondrial carrier"/>
    <property type="match status" value="1"/>
</dbReference>
<evidence type="ECO:0000256" key="1">
    <source>
        <dbReference type="ARBA" id="ARBA00004141"/>
    </source>
</evidence>
<evidence type="ECO:0000256" key="9">
    <source>
        <dbReference type="ARBA" id="ARBA00022792"/>
    </source>
</evidence>
<keyword evidence="13 14" id="KW-0472">Membrane</keyword>
<dbReference type="GO" id="GO:0030150">
    <property type="term" value="P:protein import into mitochondrial matrix"/>
    <property type="evidence" value="ECO:0007669"/>
    <property type="project" value="InterPro"/>
</dbReference>
<organism evidence="17 18">
    <name type="scientific">Cordyceps confragosa</name>
    <name type="common">Lecanicillium lecanii</name>
    <dbReference type="NCBI Taxonomy" id="2714763"/>
    <lineage>
        <taxon>Eukaryota</taxon>
        <taxon>Fungi</taxon>
        <taxon>Dikarya</taxon>
        <taxon>Ascomycota</taxon>
        <taxon>Pezizomycotina</taxon>
        <taxon>Sordariomycetes</taxon>
        <taxon>Hypocreomycetidae</taxon>
        <taxon>Hypocreales</taxon>
        <taxon>Cordycipitaceae</taxon>
        <taxon>Akanthomyces</taxon>
    </lineage>
</organism>
<evidence type="ECO:0000256" key="15">
    <source>
        <dbReference type="RuleBase" id="RU000488"/>
    </source>
</evidence>
<dbReference type="InterPro" id="IPR018108">
    <property type="entry name" value="MCP_transmembrane"/>
</dbReference>
<evidence type="ECO:0000256" key="14">
    <source>
        <dbReference type="PROSITE-ProRule" id="PRU00282"/>
    </source>
</evidence>
<proteinExistence type="inferred from homology"/>
<reference evidence="17 18" key="1">
    <citation type="submission" date="2016-03" db="EMBL/GenBank/DDBJ databases">
        <title>Fine-scale spatial genetic structure of a fungal parasite of coffee scale insects.</title>
        <authorList>
            <person name="Jackson D."/>
            <person name="Zemenick K.A."/>
            <person name="Malloure B."/>
            <person name="Quandt C.A."/>
            <person name="James T.Y."/>
        </authorList>
    </citation>
    <scope>NUCLEOTIDE SEQUENCE [LARGE SCALE GENOMIC DNA]</scope>
    <source>
        <strain evidence="17 18">UM487</strain>
    </source>
</reference>
<keyword evidence="9" id="KW-0999">Mitochondrion inner membrane</keyword>
<keyword evidence="11 16" id="KW-1133">Transmembrane helix</keyword>
<accession>A0A179I8G1</accession>
<dbReference type="InterPro" id="IPR044712">
    <property type="entry name" value="SLC25A32-like"/>
</dbReference>
<evidence type="ECO:0000256" key="12">
    <source>
        <dbReference type="ARBA" id="ARBA00023128"/>
    </source>
</evidence>
<dbReference type="GO" id="GO:0005742">
    <property type="term" value="C:mitochondrial outer membrane translocase complex"/>
    <property type="evidence" value="ECO:0007669"/>
    <property type="project" value="InterPro"/>
</dbReference>
<dbReference type="OrthoDB" id="428293at2759"/>
<keyword evidence="8" id="KW-1000">Mitochondrion outer membrane</keyword>
<keyword evidence="12" id="KW-0496">Mitochondrion</keyword>
<evidence type="ECO:0000256" key="4">
    <source>
        <dbReference type="ARBA" id="ARBA00010917"/>
    </source>
</evidence>
<evidence type="ECO:0000256" key="3">
    <source>
        <dbReference type="ARBA" id="ARBA00006375"/>
    </source>
</evidence>
<evidence type="ECO:0000256" key="6">
    <source>
        <dbReference type="ARBA" id="ARBA00022692"/>
    </source>
</evidence>
<dbReference type="OMA" id="VRGLYKX"/>
<dbReference type="Pfam" id="PF08038">
    <property type="entry name" value="Tom7"/>
    <property type="match status" value="1"/>
</dbReference>
<gene>
    <name evidence="17" type="ORF">LLEC1_08078</name>
</gene>
<dbReference type="PROSITE" id="PS50920">
    <property type="entry name" value="SOLCAR"/>
    <property type="match status" value="2"/>
</dbReference>
<evidence type="ECO:0000256" key="13">
    <source>
        <dbReference type="ARBA" id="ARBA00023136"/>
    </source>
</evidence>
<sequence>MFALSEESKERIGKLIDISRVAVHYGYLPLILYLGYTRSDPKPSLIRHAGLHPAVVESIAGLSAGTIATLVVHPLDIVKTRMQIYRSVSDPLSKPPTTVRLLRSLTSNPRPVASLYRGLTPNLVGNASSWASFFFFKSRFERLLARRHGTAANDEIRPSAGDYFVASALAGAATSVLTNPVWVLKTRMLSSDHGAHGAYPSMTAGARTILRTEG</sequence>
<dbReference type="Proteomes" id="UP000243081">
    <property type="component" value="Unassembled WGS sequence"/>
</dbReference>
<keyword evidence="6 14" id="KW-0812">Transmembrane</keyword>
<dbReference type="InterPro" id="IPR023395">
    <property type="entry name" value="MCP_dom_sf"/>
</dbReference>
<dbReference type="EMBL" id="LUKN01003158">
    <property type="protein sequence ID" value="OAQ97910.1"/>
    <property type="molecule type" value="Genomic_DNA"/>
</dbReference>
<feature type="repeat" description="Solcar" evidence="14">
    <location>
        <begin position="52"/>
        <end position="143"/>
    </location>
</feature>
<dbReference type="PANTHER" id="PTHR45683">
    <property type="entry name" value="MITOCHONDRIAL NICOTINAMIDE ADENINE DINUCLEOTIDE TRANSPORTER 1-RELATED-RELATED"/>
    <property type="match status" value="1"/>
</dbReference>
<feature type="transmembrane region" description="Helical" evidence="16">
    <location>
        <begin position="21"/>
        <end position="39"/>
    </location>
</feature>
<comment type="caution">
    <text evidence="17">The sequence shown here is derived from an EMBL/GenBank/DDBJ whole genome shotgun (WGS) entry which is preliminary data.</text>
</comment>
<feature type="transmembrane region" description="Helical" evidence="16">
    <location>
        <begin position="59"/>
        <end position="78"/>
    </location>
</feature>
<evidence type="ECO:0000256" key="5">
    <source>
        <dbReference type="ARBA" id="ARBA00022448"/>
    </source>
</evidence>
<evidence type="ECO:0000256" key="2">
    <source>
        <dbReference type="ARBA" id="ARBA00004572"/>
    </source>
</evidence>
<evidence type="ECO:0000256" key="8">
    <source>
        <dbReference type="ARBA" id="ARBA00022787"/>
    </source>
</evidence>
<comment type="subcellular location">
    <subcellularLocation>
        <location evidence="1">Membrane</location>
        <topology evidence="1">Multi-pass membrane protein</topology>
    </subcellularLocation>
    <subcellularLocation>
        <location evidence="2">Mitochondrion outer membrane</location>
        <topology evidence="2">Single-pass membrane protein</topology>
    </subcellularLocation>
</comment>
<feature type="non-terminal residue" evidence="17">
    <location>
        <position position="214"/>
    </location>
</feature>
<keyword evidence="7" id="KW-0677">Repeat</keyword>
<evidence type="ECO:0000256" key="10">
    <source>
        <dbReference type="ARBA" id="ARBA00022927"/>
    </source>
</evidence>
<keyword evidence="5 15" id="KW-0813">Transport</keyword>
<comment type="similarity">
    <text evidence="3 15">Belongs to the mitochondrial carrier (TC 2.A.29) family.</text>
</comment>
<dbReference type="Gene3D" id="1.50.40.10">
    <property type="entry name" value="Mitochondrial carrier domain"/>
    <property type="match status" value="1"/>
</dbReference>
<dbReference type="Pfam" id="PF00153">
    <property type="entry name" value="Mito_carr"/>
    <property type="match status" value="2"/>
</dbReference>
<evidence type="ECO:0000256" key="7">
    <source>
        <dbReference type="ARBA" id="ARBA00022737"/>
    </source>
</evidence>
<name>A0A179I8G1_CORDF</name>
<keyword evidence="10" id="KW-0653">Protein transport</keyword>
<feature type="repeat" description="Solcar" evidence="14">
    <location>
        <begin position="158"/>
        <end position="214"/>
    </location>
</feature>
<keyword evidence="18" id="KW-1185">Reference proteome</keyword>
<evidence type="ECO:0000313" key="18">
    <source>
        <dbReference type="Proteomes" id="UP000243081"/>
    </source>
</evidence>
<comment type="similarity">
    <text evidence="4">Belongs to the Tom7 family.</text>
</comment>
<protein>
    <recommendedName>
        <fullName evidence="19">Mitochondrial carrier</fullName>
    </recommendedName>
</protein>
<evidence type="ECO:0000256" key="16">
    <source>
        <dbReference type="SAM" id="Phobius"/>
    </source>
</evidence>
<dbReference type="InterPro" id="IPR012621">
    <property type="entry name" value="Tom7"/>
</dbReference>
<dbReference type="AlphaFoldDB" id="A0A179I8G1"/>
<evidence type="ECO:0000256" key="11">
    <source>
        <dbReference type="ARBA" id="ARBA00022989"/>
    </source>
</evidence>
<dbReference type="GO" id="GO:0006862">
    <property type="term" value="P:nucleotide transport"/>
    <property type="evidence" value="ECO:0007669"/>
    <property type="project" value="InterPro"/>
</dbReference>